<evidence type="ECO:0000256" key="3">
    <source>
        <dbReference type="ARBA" id="ARBA00023163"/>
    </source>
</evidence>
<dbReference type="Proteomes" id="UP000254939">
    <property type="component" value="Unassembled WGS sequence"/>
</dbReference>
<dbReference type="Pfam" id="PF14246">
    <property type="entry name" value="TetR_C_7"/>
    <property type="match status" value="1"/>
</dbReference>
<dbReference type="PANTHER" id="PTHR30055:SF146">
    <property type="entry name" value="HTH-TYPE TRANSCRIPTIONAL DUAL REGULATOR CECR"/>
    <property type="match status" value="1"/>
</dbReference>
<dbReference type="RefSeq" id="WP_114710339.1">
    <property type="nucleotide sequence ID" value="NZ_KZ857258.1"/>
</dbReference>
<evidence type="ECO:0000313" key="6">
    <source>
        <dbReference type="EMBL" id="RDJ16837.1"/>
    </source>
</evidence>
<evidence type="ECO:0000313" key="7">
    <source>
        <dbReference type="Proteomes" id="UP000254939"/>
    </source>
</evidence>
<dbReference type="AlphaFoldDB" id="A0A370KWP7"/>
<dbReference type="OrthoDB" id="5292901at2"/>
<dbReference type="FunFam" id="1.10.10.60:FF:000141">
    <property type="entry name" value="TetR family transcriptional regulator"/>
    <property type="match status" value="1"/>
</dbReference>
<keyword evidence="3" id="KW-0804">Transcription</keyword>
<dbReference type="PROSITE" id="PS50977">
    <property type="entry name" value="HTH_TETR_2"/>
    <property type="match status" value="1"/>
</dbReference>
<keyword evidence="1" id="KW-0805">Transcription regulation</keyword>
<dbReference type="SUPFAM" id="SSF48498">
    <property type="entry name" value="Tetracyclin repressor-like, C-terminal domain"/>
    <property type="match status" value="1"/>
</dbReference>
<dbReference type="InterPro" id="IPR050109">
    <property type="entry name" value="HTH-type_TetR-like_transc_reg"/>
</dbReference>
<organism evidence="6 7">
    <name type="scientific">Rhizobium grahamii</name>
    <dbReference type="NCBI Taxonomy" id="1120045"/>
    <lineage>
        <taxon>Bacteria</taxon>
        <taxon>Pseudomonadati</taxon>
        <taxon>Pseudomonadota</taxon>
        <taxon>Alphaproteobacteria</taxon>
        <taxon>Hyphomicrobiales</taxon>
        <taxon>Rhizobiaceae</taxon>
        <taxon>Rhizobium/Agrobacterium group</taxon>
        <taxon>Rhizobium</taxon>
    </lineage>
</organism>
<dbReference type="PRINTS" id="PR00455">
    <property type="entry name" value="HTHTETR"/>
</dbReference>
<evidence type="ECO:0000256" key="1">
    <source>
        <dbReference type="ARBA" id="ARBA00023015"/>
    </source>
</evidence>
<dbReference type="GO" id="GO:0003700">
    <property type="term" value="F:DNA-binding transcription factor activity"/>
    <property type="evidence" value="ECO:0007669"/>
    <property type="project" value="TreeGrafter"/>
</dbReference>
<sequence>MNQSFSPKEEARKNEIIAAATTVFFEKGFSRTSMDDVIGIVGGSKRTLYKYFPSKDELFFAVAVCVSDRTVEELRVKHSGDLQETLTKFGMSYLRTVVSPEGLSLFRAVISEAPHLPKLGESFLRHATNRISQLLVDYFETQEKISDPISAAEQFLALVRGPTHHVALLGGRPPSDEEIAFAVRQAVATFLYGAIGSPATNV</sequence>
<proteinExistence type="predicted"/>
<dbReference type="GO" id="GO:0000976">
    <property type="term" value="F:transcription cis-regulatory region binding"/>
    <property type="evidence" value="ECO:0007669"/>
    <property type="project" value="TreeGrafter"/>
</dbReference>
<comment type="caution">
    <text evidence="6">The sequence shown here is derived from an EMBL/GenBank/DDBJ whole genome shotgun (WGS) entry which is preliminary data.</text>
</comment>
<dbReference type="SUPFAM" id="SSF46689">
    <property type="entry name" value="Homeodomain-like"/>
    <property type="match status" value="1"/>
</dbReference>
<dbReference type="InterPro" id="IPR039536">
    <property type="entry name" value="TetR_C_Proteobacteria"/>
</dbReference>
<dbReference type="Gene3D" id="1.10.357.10">
    <property type="entry name" value="Tetracycline Repressor, domain 2"/>
    <property type="match status" value="1"/>
</dbReference>
<dbReference type="PANTHER" id="PTHR30055">
    <property type="entry name" value="HTH-TYPE TRANSCRIPTIONAL REGULATOR RUTR"/>
    <property type="match status" value="1"/>
</dbReference>
<reference evidence="6 7" key="1">
    <citation type="submission" date="2017-03" db="EMBL/GenBank/DDBJ databases">
        <title>Genome analysis of Rhizobial strains effectives or ineffectives for nitrogen fixation isolated from bean seeds.</title>
        <authorList>
            <person name="Peralta H."/>
            <person name="Aguilar-Vera A."/>
            <person name="Mora Y."/>
            <person name="Vargas-Lagunas C."/>
            <person name="Girard L."/>
            <person name="Mora J."/>
        </authorList>
    </citation>
    <scope>NUCLEOTIDE SEQUENCE [LARGE SCALE GENOMIC DNA]</scope>
    <source>
        <strain evidence="6 7">CCGM3</strain>
    </source>
</reference>
<name>A0A370KWP7_9HYPH</name>
<gene>
    <name evidence="6" type="ORF">B5K06_00130</name>
</gene>
<keyword evidence="2 4" id="KW-0238">DNA-binding</keyword>
<feature type="domain" description="HTH tetR-type" evidence="5">
    <location>
        <begin position="10"/>
        <end position="70"/>
    </location>
</feature>
<protein>
    <submittedName>
        <fullName evidence="6">Transcriptional regulator</fullName>
    </submittedName>
</protein>
<evidence type="ECO:0000256" key="2">
    <source>
        <dbReference type="ARBA" id="ARBA00023125"/>
    </source>
</evidence>
<dbReference type="Gene3D" id="1.10.10.60">
    <property type="entry name" value="Homeodomain-like"/>
    <property type="match status" value="1"/>
</dbReference>
<accession>A0A370KWP7</accession>
<dbReference type="InterPro" id="IPR001647">
    <property type="entry name" value="HTH_TetR"/>
</dbReference>
<feature type="DNA-binding region" description="H-T-H motif" evidence="4">
    <location>
        <begin position="33"/>
        <end position="52"/>
    </location>
</feature>
<evidence type="ECO:0000256" key="4">
    <source>
        <dbReference type="PROSITE-ProRule" id="PRU00335"/>
    </source>
</evidence>
<dbReference type="Pfam" id="PF00440">
    <property type="entry name" value="TetR_N"/>
    <property type="match status" value="1"/>
</dbReference>
<evidence type="ECO:0000259" key="5">
    <source>
        <dbReference type="PROSITE" id="PS50977"/>
    </source>
</evidence>
<dbReference type="InterPro" id="IPR009057">
    <property type="entry name" value="Homeodomain-like_sf"/>
</dbReference>
<dbReference type="InterPro" id="IPR036271">
    <property type="entry name" value="Tet_transcr_reg_TetR-rel_C_sf"/>
</dbReference>
<dbReference type="EMBL" id="NAAC01000001">
    <property type="protein sequence ID" value="RDJ16837.1"/>
    <property type="molecule type" value="Genomic_DNA"/>
</dbReference>